<dbReference type="InterPro" id="IPR041492">
    <property type="entry name" value="HAD_2"/>
</dbReference>
<dbReference type="SUPFAM" id="SSF56784">
    <property type="entry name" value="HAD-like"/>
    <property type="match status" value="1"/>
</dbReference>
<comment type="caution">
    <text evidence="1">The sequence shown here is derived from an EMBL/GenBank/DDBJ whole genome shotgun (WGS) entry which is preliminary data.</text>
</comment>
<dbReference type="Gene3D" id="1.10.150.240">
    <property type="entry name" value="Putative phosphatase, domain 2"/>
    <property type="match status" value="1"/>
</dbReference>
<proteinExistence type="predicted"/>
<evidence type="ECO:0000313" key="2">
    <source>
        <dbReference type="Proteomes" id="UP000181884"/>
    </source>
</evidence>
<dbReference type="SFLD" id="SFLDG01129">
    <property type="entry name" value="C1.5:_HAD__Beta-PGM__Phosphata"/>
    <property type="match status" value="1"/>
</dbReference>
<reference evidence="1 2" key="1">
    <citation type="submission" date="2014-12" db="EMBL/GenBank/DDBJ databases">
        <title>Draft genome sequences of 29 type strains of Enterococci.</title>
        <authorList>
            <person name="Zhong Z."/>
            <person name="Sun Z."/>
            <person name="Liu W."/>
            <person name="Zhang W."/>
            <person name="Zhang H."/>
        </authorList>
    </citation>
    <scope>NUCLEOTIDE SEQUENCE [LARGE SCALE GENOMIC DNA]</scope>
    <source>
        <strain evidence="1 2">DSM 17029</strain>
    </source>
</reference>
<dbReference type="InterPro" id="IPR023198">
    <property type="entry name" value="PGP-like_dom2"/>
</dbReference>
<dbReference type="Pfam" id="PF13419">
    <property type="entry name" value="HAD_2"/>
    <property type="match status" value="1"/>
</dbReference>
<dbReference type="AlphaFoldDB" id="A0A1L8RD47"/>
<keyword evidence="2" id="KW-1185">Reference proteome</keyword>
<dbReference type="EMBL" id="JXKH01000007">
    <property type="protein sequence ID" value="OJG17691.1"/>
    <property type="molecule type" value="Genomic_DNA"/>
</dbReference>
<gene>
    <name evidence="1" type="ORF">RU97_GL002481</name>
</gene>
<dbReference type="InterPro" id="IPR036412">
    <property type="entry name" value="HAD-like_sf"/>
</dbReference>
<dbReference type="InterPro" id="IPR023214">
    <property type="entry name" value="HAD_sf"/>
</dbReference>
<dbReference type="SFLD" id="SFLDS00003">
    <property type="entry name" value="Haloacid_Dehalogenase"/>
    <property type="match status" value="1"/>
</dbReference>
<dbReference type="Proteomes" id="UP000181884">
    <property type="component" value="Unassembled WGS sequence"/>
</dbReference>
<dbReference type="STRING" id="214095.RU97_GL002481"/>
<evidence type="ECO:0000313" key="1">
    <source>
        <dbReference type="EMBL" id="OJG17691.1"/>
    </source>
</evidence>
<dbReference type="NCBIfam" id="TIGR01509">
    <property type="entry name" value="HAD-SF-IA-v3"/>
    <property type="match status" value="1"/>
</dbReference>
<accession>A0A1L8RD47</accession>
<dbReference type="InterPro" id="IPR051806">
    <property type="entry name" value="HAD-like_SPP"/>
</dbReference>
<organism evidence="1 2">
    <name type="scientific">Enterococcus canis</name>
    <dbReference type="NCBI Taxonomy" id="214095"/>
    <lineage>
        <taxon>Bacteria</taxon>
        <taxon>Bacillati</taxon>
        <taxon>Bacillota</taxon>
        <taxon>Bacilli</taxon>
        <taxon>Lactobacillales</taxon>
        <taxon>Enterococcaceae</taxon>
        <taxon>Enterococcus</taxon>
    </lineage>
</organism>
<dbReference type="InterPro" id="IPR006439">
    <property type="entry name" value="HAD-SF_hydro_IA"/>
</dbReference>
<sequence length="248" mass="28614">MLRFLKEKKMDKIELFIFDMDGLLFDTGRLAYRAYYRSAEKHDFEITHNVYYYLTGRTEADIREEMAVLYGTDVDSSEWRRSMNEFKEEILAKEQRVFKKKGVREIFQFAQEQGVKIAVASSNSRDKVKAYLEMEGIQEDVDLMVTGDQVSKGKPDPEIFLTACKEAGIAPDHAVVFEDSAAGIEAASRAGIRSFLIEDDITDLPTRKGQYPLQKDLSHLRDRPAPADYQFHDLLQARNYLAKKELYL</sequence>
<dbReference type="Gene3D" id="3.40.50.1000">
    <property type="entry name" value="HAD superfamily/HAD-like"/>
    <property type="match status" value="1"/>
</dbReference>
<dbReference type="PANTHER" id="PTHR43481:SF4">
    <property type="entry name" value="GLYCEROL-1-PHOSPHATE PHOSPHOHYDROLASE 1-RELATED"/>
    <property type="match status" value="1"/>
</dbReference>
<dbReference type="CDD" id="cd07505">
    <property type="entry name" value="HAD_BPGM-like"/>
    <property type="match status" value="1"/>
</dbReference>
<dbReference type="NCBIfam" id="TIGR01549">
    <property type="entry name" value="HAD-SF-IA-v1"/>
    <property type="match status" value="1"/>
</dbReference>
<dbReference type="GO" id="GO:0050308">
    <property type="term" value="F:sugar-phosphatase activity"/>
    <property type="evidence" value="ECO:0007669"/>
    <property type="project" value="TreeGrafter"/>
</dbReference>
<protein>
    <submittedName>
        <fullName evidence="1">Haloacid dehalogenase</fullName>
    </submittedName>
</protein>
<name>A0A1L8RD47_9ENTE</name>
<dbReference type="PANTHER" id="PTHR43481">
    <property type="entry name" value="FRUCTOSE-1-PHOSPHATE PHOSPHATASE"/>
    <property type="match status" value="1"/>
</dbReference>
<dbReference type="SFLD" id="SFLDG01135">
    <property type="entry name" value="C1.5.6:_HAD__Beta-PGM__Phospha"/>
    <property type="match status" value="1"/>
</dbReference>